<dbReference type="PRINTS" id="PR00385">
    <property type="entry name" value="P450"/>
</dbReference>
<reference evidence="11 12" key="1">
    <citation type="journal article" date="2018" name="Biotechnol. Biofuels">
        <title>Integrative visual omics of the white-rot fungus Polyporus brumalis exposes the biotechnological potential of its oxidative enzymes for delignifying raw plant biomass.</title>
        <authorList>
            <person name="Miyauchi S."/>
            <person name="Rancon A."/>
            <person name="Drula E."/>
            <person name="Hage H."/>
            <person name="Chaduli D."/>
            <person name="Favel A."/>
            <person name="Grisel S."/>
            <person name="Henrissat B."/>
            <person name="Herpoel-Gimbert I."/>
            <person name="Ruiz-Duenas F.J."/>
            <person name="Chevret D."/>
            <person name="Hainaut M."/>
            <person name="Lin J."/>
            <person name="Wang M."/>
            <person name="Pangilinan J."/>
            <person name="Lipzen A."/>
            <person name="Lesage-Meessen L."/>
            <person name="Navarro D."/>
            <person name="Riley R."/>
            <person name="Grigoriev I.V."/>
            <person name="Zhou S."/>
            <person name="Raouche S."/>
            <person name="Rosso M.N."/>
        </authorList>
    </citation>
    <scope>NUCLEOTIDE SEQUENCE [LARGE SCALE GENOMIC DNA]</scope>
    <source>
        <strain evidence="11 12">BRFM 1820</strain>
    </source>
</reference>
<sequence length="543" mass="60866">MLAYLLVLGSAFWAIWQLVRPLFERSPLDVVPGPPSKSILSGNLEQLFDRDAWGFHDELAQKYGASVVKIHAVLGRKWLYVFDPAALRSIVLKEQGTYDQIPWLIESTRLLLGEGILGVLGEAHRRQRKMLTPVFSENNLRNLTPVFYEVADRLVDGISRRVTNNAQDLDMLDWMGRAALEIFGQAGLGHSFDPLTSDDASDPYTMAAKAYLPLSFTPLMVAMRQASPLLTRLGPTWFRRWLVERIPFKQVRDLKHVVDVLYDTSARIIEDKKAALEKGEIAVGKDIISILLKANMAAKEEDRLPDEQIKGQMNIMLFAATDTTSHMMAQALQLLCEHPDIQEKVRQEILASRNGQHVAYDQLHALPLLDAVCKETLRLYPPTPIVLREAFEDASLPLSEPICSSDGTVIDSIPIPKGTNVLVAVRACNRHKVLWGDDAEEWKPERWLKPLPKAVENASLPGVYSNMMTFVGGGRSCIGFKFAQIEMKVILSTLLANFTFALSEKPIVWNVSAITFPSVSKESEKPEMWLKVGRCHEDGDSEV</sequence>
<evidence type="ECO:0000256" key="9">
    <source>
        <dbReference type="PIRSR" id="PIRSR602401-1"/>
    </source>
</evidence>
<evidence type="ECO:0000256" key="1">
    <source>
        <dbReference type="ARBA" id="ARBA00001971"/>
    </source>
</evidence>
<dbReference type="SUPFAM" id="SSF48264">
    <property type="entry name" value="Cytochrome P450"/>
    <property type="match status" value="1"/>
</dbReference>
<keyword evidence="5 9" id="KW-0479">Metal-binding</keyword>
<evidence type="ECO:0000256" key="5">
    <source>
        <dbReference type="ARBA" id="ARBA00022723"/>
    </source>
</evidence>
<keyword evidence="4 9" id="KW-0349">Heme</keyword>
<dbReference type="PANTHER" id="PTHR24305">
    <property type="entry name" value="CYTOCHROME P450"/>
    <property type="match status" value="1"/>
</dbReference>
<feature type="binding site" description="axial binding residue" evidence="9">
    <location>
        <position position="477"/>
    </location>
    <ligand>
        <name>heme</name>
        <dbReference type="ChEBI" id="CHEBI:30413"/>
    </ligand>
    <ligandPart>
        <name>Fe</name>
        <dbReference type="ChEBI" id="CHEBI:18248"/>
    </ligandPart>
</feature>
<accession>A0A371D3S5</accession>
<dbReference type="CDD" id="cd11069">
    <property type="entry name" value="CYP_FUM15-like"/>
    <property type="match status" value="1"/>
</dbReference>
<gene>
    <name evidence="11" type="ORF">OH76DRAFT_1354439</name>
</gene>
<keyword evidence="12" id="KW-1185">Reference proteome</keyword>
<evidence type="ECO:0000256" key="6">
    <source>
        <dbReference type="ARBA" id="ARBA00023002"/>
    </source>
</evidence>
<evidence type="ECO:0000313" key="12">
    <source>
        <dbReference type="Proteomes" id="UP000256964"/>
    </source>
</evidence>
<dbReference type="InterPro" id="IPR002401">
    <property type="entry name" value="Cyt_P450_E_grp-I"/>
</dbReference>
<evidence type="ECO:0000256" key="3">
    <source>
        <dbReference type="ARBA" id="ARBA00010617"/>
    </source>
</evidence>
<evidence type="ECO:0000256" key="10">
    <source>
        <dbReference type="SAM" id="SignalP"/>
    </source>
</evidence>
<dbReference type="Proteomes" id="UP000256964">
    <property type="component" value="Unassembled WGS sequence"/>
</dbReference>
<dbReference type="Pfam" id="PF00067">
    <property type="entry name" value="p450"/>
    <property type="match status" value="1"/>
</dbReference>
<keyword evidence="10" id="KW-0732">Signal</keyword>
<dbReference type="PRINTS" id="PR00463">
    <property type="entry name" value="EP450I"/>
</dbReference>
<dbReference type="OrthoDB" id="1470350at2759"/>
<evidence type="ECO:0000256" key="2">
    <source>
        <dbReference type="ARBA" id="ARBA00005179"/>
    </source>
</evidence>
<dbReference type="GO" id="GO:0005506">
    <property type="term" value="F:iron ion binding"/>
    <property type="evidence" value="ECO:0007669"/>
    <property type="project" value="InterPro"/>
</dbReference>
<evidence type="ECO:0000256" key="4">
    <source>
        <dbReference type="ARBA" id="ARBA00022617"/>
    </source>
</evidence>
<dbReference type="InterPro" id="IPR050121">
    <property type="entry name" value="Cytochrome_P450_monoxygenase"/>
</dbReference>
<evidence type="ECO:0000256" key="7">
    <source>
        <dbReference type="ARBA" id="ARBA00023004"/>
    </source>
</evidence>
<dbReference type="InterPro" id="IPR001128">
    <property type="entry name" value="Cyt_P450"/>
</dbReference>
<evidence type="ECO:0000313" key="11">
    <source>
        <dbReference type="EMBL" id="RDX47197.1"/>
    </source>
</evidence>
<evidence type="ECO:0000256" key="8">
    <source>
        <dbReference type="ARBA" id="ARBA00023033"/>
    </source>
</evidence>
<comment type="cofactor">
    <cofactor evidence="1 9">
        <name>heme</name>
        <dbReference type="ChEBI" id="CHEBI:30413"/>
    </cofactor>
</comment>
<organism evidence="11 12">
    <name type="scientific">Lentinus brumalis</name>
    <dbReference type="NCBI Taxonomy" id="2498619"/>
    <lineage>
        <taxon>Eukaryota</taxon>
        <taxon>Fungi</taxon>
        <taxon>Dikarya</taxon>
        <taxon>Basidiomycota</taxon>
        <taxon>Agaricomycotina</taxon>
        <taxon>Agaricomycetes</taxon>
        <taxon>Polyporales</taxon>
        <taxon>Polyporaceae</taxon>
        <taxon>Lentinus</taxon>
    </lineage>
</organism>
<keyword evidence="7 9" id="KW-0408">Iron</keyword>
<keyword evidence="8" id="KW-0503">Monooxygenase</keyword>
<feature type="signal peptide" evidence="10">
    <location>
        <begin position="1"/>
        <end position="21"/>
    </location>
</feature>
<dbReference type="InterPro" id="IPR036396">
    <property type="entry name" value="Cyt_P450_sf"/>
</dbReference>
<dbReference type="GO" id="GO:0016705">
    <property type="term" value="F:oxidoreductase activity, acting on paired donors, with incorporation or reduction of molecular oxygen"/>
    <property type="evidence" value="ECO:0007669"/>
    <property type="project" value="InterPro"/>
</dbReference>
<protein>
    <submittedName>
        <fullName evidence="11">Cytochrome P450</fullName>
    </submittedName>
</protein>
<keyword evidence="6" id="KW-0560">Oxidoreductase</keyword>
<feature type="chain" id="PRO_5017043091" evidence="10">
    <location>
        <begin position="22"/>
        <end position="543"/>
    </location>
</feature>
<dbReference type="AlphaFoldDB" id="A0A371D3S5"/>
<dbReference type="PANTHER" id="PTHR24305:SF166">
    <property type="entry name" value="CYTOCHROME P450 12A4, MITOCHONDRIAL-RELATED"/>
    <property type="match status" value="1"/>
</dbReference>
<proteinExistence type="inferred from homology"/>
<dbReference type="Gene3D" id="1.10.630.10">
    <property type="entry name" value="Cytochrome P450"/>
    <property type="match status" value="1"/>
</dbReference>
<dbReference type="GO" id="GO:0004497">
    <property type="term" value="F:monooxygenase activity"/>
    <property type="evidence" value="ECO:0007669"/>
    <property type="project" value="UniProtKB-KW"/>
</dbReference>
<comment type="pathway">
    <text evidence="2">Secondary metabolite biosynthesis.</text>
</comment>
<dbReference type="EMBL" id="KZ857420">
    <property type="protein sequence ID" value="RDX47197.1"/>
    <property type="molecule type" value="Genomic_DNA"/>
</dbReference>
<name>A0A371D3S5_9APHY</name>
<comment type="similarity">
    <text evidence="3">Belongs to the cytochrome P450 family.</text>
</comment>
<dbReference type="STRING" id="139420.A0A371D3S5"/>
<dbReference type="GO" id="GO:0020037">
    <property type="term" value="F:heme binding"/>
    <property type="evidence" value="ECO:0007669"/>
    <property type="project" value="InterPro"/>
</dbReference>